<dbReference type="EMBL" id="PIPP01000001">
    <property type="protein sequence ID" value="RUO38612.1"/>
    <property type="molecule type" value="Genomic_DNA"/>
</dbReference>
<protein>
    <submittedName>
        <fullName evidence="2">Uncharacterized protein</fullName>
    </submittedName>
</protein>
<evidence type="ECO:0000313" key="3">
    <source>
        <dbReference type="Proteomes" id="UP000286934"/>
    </source>
</evidence>
<accession>A0A432WXW1</accession>
<name>A0A432WXW1_9GAMM</name>
<keyword evidence="1" id="KW-0472">Membrane</keyword>
<keyword evidence="1" id="KW-0812">Transmembrane</keyword>
<feature type="transmembrane region" description="Helical" evidence="1">
    <location>
        <begin position="7"/>
        <end position="26"/>
    </location>
</feature>
<organism evidence="2 3">
    <name type="scientific">Aliidiomarina shirensis</name>
    <dbReference type="NCBI Taxonomy" id="1048642"/>
    <lineage>
        <taxon>Bacteria</taxon>
        <taxon>Pseudomonadati</taxon>
        <taxon>Pseudomonadota</taxon>
        <taxon>Gammaproteobacteria</taxon>
        <taxon>Alteromonadales</taxon>
        <taxon>Idiomarinaceae</taxon>
        <taxon>Aliidiomarina</taxon>
    </lineage>
</organism>
<dbReference type="AlphaFoldDB" id="A0A432WXW1"/>
<sequence length="295" mass="33541">MSESVTHYIRIFVGFAVFFLVTFVGWELAKKSVWFAGVWESLLNRLFIVIVGTILVIGLFSFIYSYFWGRRNFIRAFKEVGIFKLDKCKENELVRIQGELVLIGSPLIAPFSGKECAAFETRASTMETVVTVTTIGSHVESKQIWVTLKTASDTSDFLIKCKDSYALVRVQECKLKIHEDIIHDENSYDKDRGGFLSEHENTIRENALTRMNHSSRNFIGTYAQNIKFEEGLLEQGEQVAVRGVGKWVNVADLEELSFLLSKGVDKIFEIRNSADYQLYISDSLDVLEEAVGTKI</sequence>
<dbReference type="Proteomes" id="UP000286934">
    <property type="component" value="Unassembled WGS sequence"/>
</dbReference>
<gene>
    <name evidence="2" type="ORF">CWE13_02915</name>
</gene>
<keyword evidence="3" id="KW-1185">Reference proteome</keyword>
<reference evidence="3" key="1">
    <citation type="journal article" date="2018" name="Front. Microbiol.">
        <title>Genome-Based Analysis Reveals the Taxonomy and Diversity of the Family Idiomarinaceae.</title>
        <authorList>
            <person name="Liu Y."/>
            <person name="Lai Q."/>
            <person name="Shao Z."/>
        </authorList>
    </citation>
    <scope>NUCLEOTIDE SEQUENCE [LARGE SCALE GENOMIC DNA]</scope>
    <source>
        <strain evidence="3">AIS</strain>
    </source>
</reference>
<evidence type="ECO:0000313" key="2">
    <source>
        <dbReference type="EMBL" id="RUO38612.1"/>
    </source>
</evidence>
<evidence type="ECO:0000256" key="1">
    <source>
        <dbReference type="SAM" id="Phobius"/>
    </source>
</evidence>
<dbReference type="OrthoDB" id="6398130at2"/>
<comment type="caution">
    <text evidence="2">The sequence shown here is derived from an EMBL/GenBank/DDBJ whole genome shotgun (WGS) entry which is preliminary data.</text>
</comment>
<feature type="transmembrane region" description="Helical" evidence="1">
    <location>
        <begin position="46"/>
        <end position="68"/>
    </location>
</feature>
<dbReference type="RefSeq" id="WP_126805829.1">
    <property type="nucleotide sequence ID" value="NZ_PIPP01000001.1"/>
</dbReference>
<keyword evidence="1" id="KW-1133">Transmembrane helix</keyword>
<proteinExistence type="predicted"/>